<evidence type="ECO:0000256" key="2">
    <source>
        <dbReference type="ARBA" id="ARBA00023242"/>
    </source>
</evidence>
<dbReference type="PANTHER" id="PTHR22715:SF0">
    <property type="entry name" value="TRANSFORMING GROWTH FACTOR BETA REGULATOR 1"/>
    <property type="match status" value="1"/>
</dbReference>
<evidence type="ECO:0000256" key="3">
    <source>
        <dbReference type="SAM" id="MobiDB-lite"/>
    </source>
</evidence>
<feature type="region of interest" description="Disordered" evidence="3">
    <location>
        <begin position="96"/>
        <end position="183"/>
    </location>
</feature>
<dbReference type="Pfam" id="PF05964">
    <property type="entry name" value="FYRN"/>
    <property type="match status" value="1"/>
</dbReference>
<feature type="compositionally biased region" description="Polar residues" evidence="3">
    <location>
        <begin position="369"/>
        <end position="378"/>
    </location>
</feature>
<dbReference type="Pfam" id="PF05965">
    <property type="entry name" value="FYRC"/>
    <property type="match status" value="1"/>
</dbReference>
<evidence type="ECO:0000313" key="5">
    <source>
        <dbReference type="EMBL" id="ORE11564.1"/>
    </source>
</evidence>
<accession>A0A1X0RHU3</accession>
<evidence type="ECO:0000259" key="4">
    <source>
        <dbReference type="PROSITE" id="PS51186"/>
    </source>
</evidence>
<dbReference type="PROSITE" id="PS51186">
    <property type="entry name" value="GNAT"/>
    <property type="match status" value="1"/>
</dbReference>
<dbReference type="Gene3D" id="3.40.630.30">
    <property type="match status" value="1"/>
</dbReference>
<dbReference type="PROSITE" id="PS51543">
    <property type="entry name" value="FYRC"/>
    <property type="match status" value="1"/>
</dbReference>
<proteinExistence type="predicted"/>
<name>A0A1X0RHU3_RHIZD</name>
<dbReference type="SMART" id="SM00542">
    <property type="entry name" value="FYRC"/>
    <property type="match status" value="1"/>
</dbReference>
<dbReference type="GO" id="GO:0005634">
    <property type="term" value="C:nucleus"/>
    <property type="evidence" value="ECO:0007669"/>
    <property type="project" value="UniProtKB-SubCell"/>
</dbReference>
<dbReference type="AlphaFoldDB" id="A0A1X0RHU3"/>
<dbReference type="Proteomes" id="UP000242414">
    <property type="component" value="Unassembled WGS sequence"/>
</dbReference>
<reference evidence="5" key="1">
    <citation type="journal article" date="2016" name="Proc. Natl. Acad. Sci. U.S.A.">
        <title>Lipid metabolic changes in an early divergent fungus govern the establishment of a mutualistic symbiosis with endobacteria.</title>
        <authorList>
            <person name="Lastovetsky O.A."/>
            <person name="Gaspar M.L."/>
            <person name="Mondo S.J."/>
            <person name="LaButti K.M."/>
            <person name="Sandor L."/>
            <person name="Grigoriev I.V."/>
            <person name="Henry S.A."/>
            <person name="Pawlowska T.E."/>
        </authorList>
    </citation>
    <scope>NUCLEOTIDE SEQUENCE [LARGE SCALE GENOMIC DNA]</scope>
    <source>
        <strain evidence="5">ATCC 52814</strain>
    </source>
</reference>
<feature type="compositionally biased region" description="Basic residues" evidence="3">
    <location>
        <begin position="157"/>
        <end position="170"/>
    </location>
</feature>
<feature type="compositionally biased region" description="Polar residues" evidence="3">
    <location>
        <begin position="117"/>
        <end position="127"/>
    </location>
</feature>
<comment type="subcellular location">
    <subcellularLocation>
        <location evidence="1">Nucleus</location>
    </subcellularLocation>
</comment>
<dbReference type="InterPro" id="IPR016181">
    <property type="entry name" value="Acyl_CoA_acyltransferase"/>
</dbReference>
<organism evidence="5">
    <name type="scientific">Rhizopus microsporus var. microsporus</name>
    <dbReference type="NCBI Taxonomy" id="86635"/>
    <lineage>
        <taxon>Eukaryota</taxon>
        <taxon>Fungi</taxon>
        <taxon>Fungi incertae sedis</taxon>
        <taxon>Mucoromycota</taxon>
        <taxon>Mucoromycotina</taxon>
        <taxon>Mucoromycetes</taxon>
        <taxon>Mucorales</taxon>
        <taxon>Mucorineae</taxon>
        <taxon>Rhizopodaceae</taxon>
        <taxon>Rhizopus</taxon>
    </lineage>
</organism>
<dbReference type="InterPro" id="IPR040092">
    <property type="entry name" value="TBRG1"/>
</dbReference>
<feature type="region of interest" description="Disordered" evidence="3">
    <location>
        <begin position="1"/>
        <end position="39"/>
    </location>
</feature>
<dbReference type="InterPro" id="IPR003888">
    <property type="entry name" value="FYrich_N"/>
</dbReference>
<dbReference type="PANTHER" id="PTHR22715">
    <property type="entry name" value="TRANSFORMING GROWTH FACTOR BETA REGULATED GENE 1"/>
    <property type="match status" value="1"/>
</dbReference>
<dbReference type="SUPFAM" id="SSF55729">
    <property type="entry name" value="Acyl-CoA N-acyltransferases (Nat)"/>
    <property type="match status" value="1"/>
</dbReference>
<keyword evidence="2" id="KW-0539">Nucleus</keyword>
<feature type="compositionally biased region" description="Basic and acidic residues" evidence="3">
    <location>
        <begin position="172"/>
        <end position="181"/>
    </location>
</feature>
<dbReference type="InterPro" id="IPR003889">
    <property type="entry name" value="FYrich_C"/>
</dbReference>
<dbReference type="InterPro" id="IPR000182">
    <property type="entry name" value="GNAT_dom"/>
</dbReference>
<dbReference type="Pfam" id="PF00583">
    <property type="entry name" value="Acetyltransf_1"/>
    <property type="match status" value="1"/>
</dbReference>
<feature type="region of interest" description="Disordered" evidence="3">
    <location>
        <begin position="343"/>
        <end position="378"/>
    </location>
</feature>
<dbReference type="OrthoDB" id="285793at2759"/>
<dbReference type="GO" id="GO:0051726">
    <property type="term" value="P:regulation of cell cycle"/>
    <property type="evidence" value="ECO:0007669"/>
    <property type="project" value="TreeGrafter"/>
</dbReference>
<sequence length="537" mass="59941">MSNPISPQPFITEEAATTTPPPTIDNNNIVMENNAEPNDESFKKLKRKLKEMQELNAAISRDYIHAKKKIRTLTYERNLLLDSISRLESMNQLISDDESGSDIYSDISDTDEDLDVSTHTSTPQGSKTRILKKLANRPSSTVESSHDPATVASAPPKRSKAAHIPVKTRRVQPIDRDEDGNPKLPQQIGVLTVLSLGHIVTDRPTFHNERYIFPVGYTVSRTYPSMVDPNSNTIITSTILDGGDGPRFRVTAADMPDQPIIANSATGAWTIVVRKSNEIRHREHSNSASGPDYYGFKHPTIAKLIQDLPGAKDLKHYVWQNFEEMEPRAAKGVMAAAEKKRGNLEQMGNANRRAPKESSGANPMAVSDPSPSIMSTGTADATPIEEDYEYLFEDTKYLSSEVQSKLHEGYKLYPLRSNDYYRGYLDVLSVLTEVGKHTIDTWNQQFGYMKKHNDTYYTITITDERNDRIAATGTILVEHKFVHTNGLVGHIEDIAVDASHQGKKLGIRIIEALKHIAEQTGCYKGNNLCDFGNRTNI</sequence>
<dbReference type="GO" id="GO:0016747">
    <property type="term" value="F:acyltransferase activity, transferring groups other than amino-acyl groups"/>
    <property type="evidence" value="ECO:0007669"/>
    <property type="project" value="InterPro"/>
</dbReference>
<dbReference type="PROSITE" id="PS51542">
    <property type="entry name" value="FYRN"/>
    <property type="match status" value="1"/>
</dbReference>
<feature type="domain" description="N-acetyltransferase" evidence="4">
    <location>
        <begin position="410"/>
        <end position="537"/>
    </location>
</feature>
<dbReference type="Gene3D" id="3.30.160.360">
    <property type="match status" value="1"/>
</dbReference>
<gene>
    <name evidence="5" type="ORF">BCV72DRAFT_284220</name>
</gene>
<dbReference type="VEuPathDB" id="FungiDB:BCV72DRAFT_284220"/>
<dbReference type="CDD" id="cd04301">
    <property type="entry name" value="NAT_SF"/>
    <property type="match status" value="1"/>
</dbReference>
<dbReference type="SMART" id="SM00541">
    <property type="entry name" value="FYRN"/>
    <property type="match status" value="1"/>
</dbReference>
<dbReference type="EMBL" id="KV921856">
    <property type="protein sequence ID" value="ORE11564.1"/>
    <property type="molecule type" value="Genomic_DNA"/>
</dbReference>
<protein>
    <recommendedName>
        <fullName evidence="4">N-acetyltransferase domain-containing protein</fullName>
    </recommendedName>
</protein>
<evidence type="ECO:0000256" key="1">
    <source>
        <dbReference type="ARBA" id="ARBA00004123"/>
    </source>
</evidence>